<comment type="caution">
    <text evidence="8">The sequence shown here is derived from an EMBL/GenBank/DDBJ whole genome shotgun (WGS) entry which is preliminary data.</text>
</comment>
<dbReference type="PRINTS" id="PR00105">
    <property type="entry name" value="C5METTRFRASE"/>
</dbReference>
<dbReference type="Gene3D" id="3.90.120.10">
    <property type="entry name" value="DNA Methylase, subunit A, domain 2"/>
    <property type="match status" value="1"/>
</dbReference>
<dbReference type="Gene3D" id="3.40.50.150">
    <property type="entry name" value="Vaccinia Virus protein VP39"/>
    <property type="match status" value="1"/>
</dbReference>
<organism evidence="8 10">
    <name type="scientific">Enterococcus haemoperoxidus ATCC BAA-382</name>
    <dbReference type="NCBI Taxonomy" id="1158608"/>
    <lineage>
        <taxon>Bacteria</taxon>
        <taxon>Bacillati</taxon>
        <taxon>Bacillota</taxon>
        <taxon>Bacilli</taxon>
        <taxon>Lactobacillales</taxon>
        <taxon>Enterococcaceae</taxon>
        <taxon>Enterococcus</taxon>
    </lineage>
</organism>
<keyword evidence="11" id="KW-1185">Reference proteome</keyword>
<dbReference type="PROSITE" id="PS00094">
    <property type="entry name" value="C5_MTASE_1"/>
    <property type="match status" value="1"/>
</dbReference>
<dbReference type="InterPro" id="IPR050390">
    <property type="entry name" value="C5-Methyltransferase"/>
</dbReference>
<dbReference type="STRING" id="155618.RV06_GL000585"/>
<name>R2SA59_9ENTE</name>
<sequence>MYNVIDLFAGAGGLSLGFSKNKEFKIVAAVEKDKYARETYLYNHKNEDIKILSDVRDIDYNSLKKSFNIVDVIIGGPPCQGFSNANRQKSNIINSNNILVKEYFRAIKELKPKVFIMENVKMLNSEKHRFYYSEIDQTEIDSLSIELREDQIIIANRKYNDLDIIKIATQNRYKNYLLSNSLYSLLNTLLRKGRDIEKIEKFLEKNLNKLATEIQKSTNDFLLTDLNSFLLSIKESDFSDLFFEKFESFMNFQKGMKILEELVLNKIIVDFSNVGDTIYARVYSYSVIEYIEKVLKGEYKQFSGVVNAINYGVPQKRNRFILTGIRSDLQCDDMLDFYTHKDNNFYTVRDAIEDLENINPEIDVKSDPKKIFLEKSSKTYLKNINDSKLLFNHVITATRETALERFKVLKEGENFHNLEKELKDTYSNPERTQNTIYLRIKYDEPSGTVVNVRKSMWIHPVLDRAISIREAARLQSFPDSFVFKGTKDSQYQQIGNAVPPKLATFISDKVFDILSGNR</sequence>
<dbReference type="GO" id="GO:0044027">
    <property type="term" value="P:negative regulation of gene expression via chromosomal CpG island methylation"/>
    <property type="evidence" value="ECO:0007669"/>
    <property type="project" value="TreeGrafter"/>
</dbReference>
<dbReference type="GO" id="GO:0003677">
    <property type="term" value="F:DNA binding"/>
    <property type="evidence" value="ECO:0007669"/>
    <property type="project" value="TreeGrafter"/>
</dbReference>
<keyword evidence="3 5" id="KW-0949">S-adenosyl-L-methionine</keyword>
<dbReference type="OrthoDB" id="9813719at2"/>
<reference evidence="9 11" key="2">
    <citation type="submission" date="2013-03" db="EMBL/GenBank/DDBJ databases">
        <title>The Genome Sequence of Enterococcus haemoperoxidus BAA-382 (PacBio/Illumina hybrid assembly).</title>
        <authorList>
            <consortium name="The Broad Institute Genomics Platform"/>
            <consortium name="The Broad Institute Genome Sequencing Center for Infectious Disease"/>
            <person name="Earl A."/>
            <person name="Russ C."/>
            <person name="Gilmore M."/>
            <person name="Surin D."/>
            <person name="Walker B."/>
            <person name="Young S."/>
            <person name="Zeng Q."/>
            <person name="Gargeya S."/>
            <person name="Fitzgerald M."/>
            <person name="Haas B."/>
            <person name="Abouelleil A."/>
            <person name="Allen A.W."/>
            <person name="Alvarado L."/>
            <person name="Arachchi H.M."/>
            <person name="Berlin A.M."/>
            <person name="Chapman S.B."/>
            <person name="Gainer-Dewar J."/>
            <person name="Goldberg J."/>
            <person name="Griggs A."/>
            <person name="Gujja S."/>
            <person name="Hansen M."/>
            <person name="Howarth C."/>
            <person name="Imamovic A."/>
            <person name="Ireland A."/>
            <person name="Larimer J."/>
            <person name="McCowan C."/>
            <person name="Murphy C."/>
            <person name="Pearson M."/>
            <person name="Poon T.W."/>
            <person name="Priest M."/>
            <person name="Roberts A."/>
            <person name="Saif S."/>
            <person name="Shea T."/>
            <person name="Sisk P."/>
            <person name="Sykes S."/>
            <person name="Wortman J."/>
            <person name="Nusbaum C."/>
            <person name="Birren B."/>
        </authorList>
    </citation>
    <scope>NUCLEOTIDE SEQUENCE [LARGE SCALE GENOMIC DNA]</scope>
    <source>
        <strain evidence="9 11">ATCC BAA-382</strain>
    </source>
</reference>
<reference evidence="8 10" key="1">
    <citation type="submission" date="2013-02" db="EMBL/GenBank/DDBJ databases">
        <title>The Genome Sequence of Enterococcus haemoperoxidus BAA-382.</title>
        <authorList>
            <consortium name="The Broad Institute Genome Sequencing Platform"/>
            <consortium name="The Broad Institute Genome Sequencing Center for Infectious Disease"/>
            <person name="Earl A.M."/>
            <person name="Gilmore M.S."/>
            <person name="Lebreton F."/>
            <person name="Walker B."/>
            <person name="Young S.K."/>
            <person name="Zeng Q."/>
            <person name="Gargeya S."/>
            <person name="Fitzgerald M."/>
            <person name="Haas B."/>
            <person name="Abouelleil A."/>
            <person name="Alvarado L."/>
            <person name="Arachchi H.M."/>
            <person name="Berlin A.M."/>
            <person name="Chapman S.B."/>
            <person name="Dewar J."/>
            <person name="Goldberg J."/>
            <person name="Griggs A."/>
            <person name="Gujja S."/>
            <person name="Hansen M."/>
            <person name="Howarth C."/>
            <person name="Imamovic A."/>
            <person name="Larimer J."/>
            <person name="McCowan C."/>
            <person name="Murphy C."/>
            <person name="Neiman D."/>
            <person name="Pearson M."/>
            <person name="Priest M."/>
            <person name="Roberts A."/>
            <person name="Saif S."/>
            <person name="Shea T."/>
            <person name="Sisk P."/>
            <person name="Sykes S."/>
            <person name="Wortman J."/>
            <person name="Nusbaum C."/>
            <person name="Birren B."/>
        </authorList>
    </citation>
    <scope>NUCLEOTIDE SEQUENCE [LARGE SCALE GENOMIC DNA]</scope>
    <source>
        <strain evidence="8 10">ATCC BAA-382</strain>
    </source>
</reference>
<dbReference type="PATRIC" id="fig|1158608.3.peg.2994"/>
<evidence type="ECO:0000313" key="10">
    <source>
        <dbReference type="Proteomes" id="UP000013858"/>
    </source>
</evidence>
<dbReference type="Pfam" id="PF00145">
    <property type="entry name" value="DNA_methylase"/>
    <property type="match status" value="2"/>
</dbReference>
<dbReference type="PROSITE" id="PS51679">
    <property type="entry name" value="SAM_MT_C5"/>
    <property type="match status" value="1"/>
</dbReference>
<dbReference type="InterPro" id="IPR029063">
    <property type="entry name" value="SAM-dependent_MTases_sf"/>
</dbReference>
<dbReference type="RefSeq" id="WP_010763216.1">
    <property type="nucleotide sequence ID" value="NZ_KB946316.1"/>
</dbReference>
<dbReference type="EMBL" id="AJAR01000030">
    <property type="protein sequence ID" value="EOH92395.1"/>
    <property type="molecule type" value="Genomic_DNA"/>
</dbReference>
<dbReference type="Proteomes" id="UP000014197">
    <property type="component" value="Unassembled WGS sequence"/>
</dbReference>
<dbReference type="eggNOG" id="COG0270">
    <property type="taxonomic scope" value="Bacteria"/>
</dbReference>
<comment type="catalytic activity">
    <reaction evidence="7">
        <text>a 2'-deoxycytidine in DNA + S-adenosyl-L-methionine = a 5-methyl-2'-deoxycytidine in DNA + S-adenosyl-L-homocysteine + H(+)</text>
        <dbReference type="Rhea" id="RHEA:13681"/>
        <dbReference type="Rhea" id="RHEA-COMP:11369"/>
        <dbReference type="Rhea" id="RHEA-COMP:11370"/>
        <dbReference type="ChEBI" id="CHEBI:15378"/>
        <dbReference type="ChEBI" id="CHEBI:57856"/>
        <dbReference type="ChEBI" id="CHEBI:59789"/>
        <dbReference type="ChEBI" id="CHEBI:85452"/>
        <dbReference type="ChEBI" id="CHEBI:85454"/>
        <dbReference type="EC" id="2.1.1.37"/>
    </reaction>
</comment>
<evidence type="ECO:0000256" key="1">
    <source>
        <dbReference type="ARBA" id="ARBA00022603"/>
    </source>
</evidence>
<gene>
    <name evidence="9" type="ORF">I583_00743</name>
    <name evidence="8" type="ORF">UAW_03060</name>
</gene>
<evidence type="ECO:0000313" key="9">
    <source>
        <dbReference type="EMBL" id="EOT61761.1"/>
    </source>
</evidence>
<dbReference type="PANTHER" id="PTHR10629">
    <property type="entry name" value="CYTOSINE-SPECIFIC METHYLTRANSFERASE"/>
    <property type="match status" value="1"/>
</dbReference>
<evidence type="ECO:0000256" key="3">
    <source>
        <dbReference type="ARBA" id="ARBA00022691"/>
    </source>
</evidence>
<feature type="active site" evidence="5">
    <location>
        <position position="79"/>
    </location>
</feature>
<dbReference type="GO" id="GO:0032259">
    <property type="term" value="P:methylation"/>
    <property type="evidence" value="ECO:0007669"/>
    <property type="project" value="UniProtKB-KW"/>
</dbReference>
<evidence type="ECO:0000256" key="5">
    <source>
        <dbReference type="PROSITE-ProRule" id="PRU01016"/>
    </source>
</evidence>
<evidence type="ECO:0000256" key="4">
    <source>
        <dbReference type="ARBA" id="ARBA00022747"/>
    </source>
</evidence>
<dbReference type="GO" id="GO:0009307">
    <property type="term" value="P:DNA restriction-modification system"/>
    <property type="evidence" value="ECO:0007669"/>
    <property type="project" value="UniProtKB-KW"/>
</dbReference>
<evidence type="ECO:0000256" key="6">
    <source>
        <dbReference type="RuleBase" id="RU000416"/>
    </source>
</evidence>
<comment type="similarity">
    <text evidence="5 6">Belongs to the class I-like SAM-binding methyltransferase superfamily. C5-methyltransferase family.</text>
</comment>
<dbReference type="PANTHER" id="PTHR10629:SF52">
    <property type="entry name" value="DNA (CYTOSINE-5)-METHYLTRANSFERASE 1"/>
    <property type="match status" value="1"/>
</dbReference>
<dbReference type="InterPro" id="IPR031303">
    <property type="entry name" value="C5_meth_CS"/>
</dbReference>
<accession>R2SA59</accession>
<dbReference type="GO" id="GO:0003886">
    <property type="term" value="F:DNA (cytosine-5-)-methyltransferase activity"/>
    <property type="evidence" value="ECO:0007669"/>
    <property type="project" value="UniProtKB-EC"/>
</dbReference>
<dbReference type="AlphaFoldDB" id="R2SA59"/>
<evidence type="ECO:0000256" key="2">
    <source>
        <dbReference type="ARBA" id="ARBA00022679"/>
    </source>
</evidence>
<dbReference type="SUPFAM" id="SSF53335">
    <property type="entry name" value="S-adenosyl-L-methionine-dependent methyltransferases"/>
    <property type="match status" value="2"/>
</dbReference>
<evidence type="ECO:0000256" key="7">
    <source>
        <dbReference type="RuleBase" id="RU000417"/>
    </source>
</evidence>
<dbReference type="EC" id="2.1.1.37" evidence="7"/>
<dbReference type="Proteomes" id="UP000013858">
    <property type="component" value="Unassembled WGS sequence"/>
</dbReference>
<dbReference type="PROSITE" id="PS00095">
    <property type="entry name" value="C5_MTASE_2"/>
    <property type="match status" value="1"/>
</dbReference>
<dbReference type="InterPro" id="IPR018117">
    <property type="entry name" value="C5_DNA_meth_AS"/>
</dbReference>
<dbReference type="InterPro" id="IPR001525">
    <property type="entry name" value="C5_MeTfrase"/>
</dbReference>
<evidence type="ECO:0000313" key="11">
    <source>
        <dbReference type="Proteomes" id="UP000014197"/>
    </source>
</evidence>
<evidence type="ECO:0000313" key="8">
    <source>
        <dbReference type="EMBL" id="EOH92395.1"/>
    </source>
</evidence>
<proteinExistence type="inferred from homology"/>
<keyword evidence="2 5" id="KW-0808">Transferase</keyword>
<keyword evidence="4" id="KW-0680">Restriction system</keyword>
<dbReference type="NCBIfam" id="TIGR00675">
    <property type="entry name" value="dcm"/>
    <property type="match status" value="1"/>
</dbReference>
<dbReference type="EMBL" id="ASVY01000002">
    <property type="protein sequence ID" value="EOT61761.1"/>
    <property type="molecule type" value="Genomic_DNA"/>
</dbReference>
<protein>
    <recommendedName>
        <fullName evidence="7">Cytosine-specific methyltransferase</fullName>
        <ecNumber evidence="7">2.1.1.37</ecNumber>
    </recommendedName>
</protein>
<keyword evidence="1 5" id="KW-0489">Methyltransferase</keyword>